<dbReference type="RefSeq" id="WP_254757211.1">
    <property type="nucleotide sequence ID" value="NZ_JANCLT010000001.1"/>
</dbReference>
<evidence type="ECO:0000313" key="2">
    <source>
        <dbReference type="EMBL" id="MCP8967515.1"/>
    </source>
</evidence>
<dbReference type="Gene3D" id="1.20.1260.10">
    <property type="match status" value="2"/>
</dbReference>
<feature type="transmembrane region" description="Helical" evidence="1">
    <location>
        <begin position="264"/>
        <end position="285"/>
    </location>
</feature>
<proteinExistence type="predicted"/>
<keyword evidence="1" id="KW-0812">Transmembrane</keyword>
<dbReference type="InterPro" id="IPR021617">
    <property type="entry name" value="DUF3231"/>
</dbReference>
<dbReference type="InterPro" id="IPR012347">
    <property type="entry name" value="Ferritin-like"/>
</dbReference>
<sequence>MEHQEHTQLTSAEIAELWSIYMNDSAMACVLTHFAETVEDEEVRPRMQQALMIAKQNMEDVERIFEQEEILPPHAFPIKQHVVKGTPRLFSDVFYLTFVLHGSRTAMATHAAAITMAARKDLSDMFRVFFDRAYELHISVRDVMQAKGVYVRSPQITYPRQLDYVQKTSFMGGYFGKKRPLLAVEVAHLYMTGLNNEIGRSICIGFAQVNKDPQLQQYYARGVQFTKGIVEHVHEALMDSDVIYPTTWDVNVTDSTISPFSDSLMLYVVTGLAGLGITVYGAALSTSMRRDLGSMYASFINKAAHFAEDGLELLINRGWMEQPPRVNDRKKLMGQD</sequence>
<keyword evidence="3" id="KW-1185">Reference proteome</keyword>
<evidence type="ECO:0000313" key="3">
    <source>
        <dbReference type="Proteomes" id="UP001156102"/>
    </source>
</evidence>
<keyword evidence="1" id="KW-0472">Membrane</keyword>
<name>A0AA41X725_9BACI</name>
<dbReference type="Proteomes" id="UP001156102">
    <property type="component" value="Unassembled WGS sequence"/>
</dbReference>
<keyword evidence="1" id="KW-1133">Transmembrane helix</keyword>
<accession>A0AA41X725</accession>
<evidence type="ECO:0000256" key="1">
    <source>
        <dbReference type="SAM" id="Phobius"/>
    </source>
</evidence>
<dbReference type="AlphaFoldDB" id="A0AA41X725"/>
<organism evidence="2 3">
    <name type="scientific">Ectobacillus ponti</name>
    <dbReference type="NCBI Taxonomy" id="2961894"/>
    <lineage>
        <taxon>Bacteria</taxon>
        <taxon>Bacillati</taxon>
        <taxon>Bacillota</taxon>
        <taxon>Bacilli</taxon>
        <taxon>Bacillales</taxon>
        <taxon>Bacillaceae</taxon>
        <taxon>Ectobacillus</taxon>
    </lineage>
</organism>
<dbReference type="EMBL" id="JANCLT010000001">
    <property type="protein sequence ID" value="MCP8967515.1"/>
    <property type="molecule type" value="Genomic_DNA"/>
</dbReference>
<reference evidence="2" key="1">
    <citation type="submission" date="2022-07" db="EMBL/GenBank/DDBJ databases">
        <authorList>
            <person name="Li W.-J."/>
            <person name="Deng Q.-Q."/>
        </authorList>
    </citation>
    <scope>NUCLEOTIDE SEQUENCE</scope>
    <source>
        <strain evidence="2">SYSU M60031</strain>
    </source>
</reference>
<comment type="caution">
    <text evidence="2">The sequence shown here is derived from an EMBL/GenBank/DDBJ whole genome shotgun (WGS) entry which is preliminary data.</text>
</comment>
<protein>
    <submittedName>
        <fullName evidence="2">DUF3231 family protein</fullName>
    </submittedName>
</protein>
<gene>
    <name evidence="2" type="ORF">NK662_03030</name>
</gene>
<dbReference type="Pfam" id="PF11553">
    <property type="entry name" value="DUF3231"/>
    <property type="match status" value="2"/>
</dbReference>